<feature type="region of interest" description="Disordered" evidence="1">
    <location>
        <begin position="47"/>
        <end position="80"/>
    </location>
</feature>
<dbReference type="EMBL" id="AYSO01000020">
    <property type="protein sequence ID" value="KIE44515.1"/>
    <property type="molecule type" value="Genomic_DNA"/>
</dbReference>
<keyword evidence="2" id="KW-0472">Membrane</keyword>
<evidence type="ECO:0000256" key="1">
    <source>
        <dbReference type="SAM" id="MobiDB-lite"/>
    </source>
</evidence>
<accession>A0A0C1UAD9</accession>
<keyword evidence="4" id="KW-1185">Reference proteome</keyword>
<dbReference type="AlphaFoldDB" id="A0A0C1UAD9"/>
<keyword evidence="2" id="KW-1133">Transmembrane helix</keyword>
<evidence type="ECO:0000313" key="3">
    <source>
        <dbReference type="EMBL" id="KIE44515.1"/>
    </source>
</evidence>
<proteinExistence type="predicted"/>
<keyword evidence="2" id="KW-0812">Transmembrane</keyword>
<organism evidence="3 4">
    <name type="scientific">Clostridium argentinense CDC 2741</name>
    <dbReference type="NCBI Taxonomy" id="1418104"/>
    <lineage>
        <taxon>Bacteria</taxon>
        <taxon>Bacillati</taxon>
        <taxon>Bacillota</taxon>
        <taxon>Clostridia</taxon>
        <taxon>Eubacteriales</taxon>
        <taxon>Clostridiaceae</taxon>
        <taxon>Clostridium</taxon>
    </lineage>
</organism>
<protein>
    <submittedName>
        <fullName evidence="3">Uncharacterized protein</fullName>
    </submittedName>
</protein>
<evidence type="ECO:0000256" key="2">
    <source>
        <dbReference type="SAM" id="Phobius"/>
    </source>
</evidence>
<sequence length="80" mass="8841">MVNISDFMPWLILLIIVIFAGMYMLISVCIGNSSKMTVKSDKVDIELGSDPNGIEPTSQKSKKVQRPSTDVAHSDLTNRD</sequence>
<evidence type="ECO:0000313" key="4">
    <source>
        <dbReference type="Proteomes" id="UP000031366"/>
    </source>
</evidence>
<dbReference type="Proteomes" id="UP000031366">
    <property type="component" value="Unassembled WGS sequence"/>
</dbReference>
<name>A0A0C1UAD9_9CLOT</name>
<dbReference type="RefSeq" id="WP_039635676.1">
    <property type="nucleotide sequence ID" value="NZ_AYSO01000020.1"/>
</dbReference>
<gene>
    <name evidence="3" type="ORF">U732_63</name>
</gene>
<feature type="transmembrane region" description="Helical" evidence="2">
    <location>
        <begin position="7"/>
        <end position="30"/>
    </location>
</feature>
<comment type="caution">
    <text evidence="3">The sequence shown here is derived from an EMBL/GenBank/DDBJ whole genome shotgun (WGS) entry which is preliminary data.</text>
</comment>
<reference evidence="3 4" key="1">
    <citation type="journal article" date="2015" name="Infect. Genet. Evol.">
        <title>Genomic sequences of six botulinum neurotoxin-producing strains representing three clostridial species illustrate the mobility and diversity of botulinum neurotoxin genes.</title>
        <authorList>
            <person name="Smith T.J."/>
            <person name="Hill K.K."/>
            <person name="Xie G."/>
            <person name="Foley B.T."/>
            <person name="Williamson C.H."/>
            <person name="Foster J.T."/>
            <person name="Johnson S.L."/>
            <person name="Chertkov O."/>
            <person name="Teshima H."/>
            <person name="Gibbons H.S."/>
            <person name="Johnsky L.A."/>
            <person name="Karavis M.A."/>
            <person name="Smith L.A."/>
        </authorList>
    </citation>
    <scope>NUCLEOTIDE SEQUENCE [LARGE SCALE GENOMIC DNA]</scope>
    <source>
        <strain evidence="3 4">CDC 2741</strain>
    </source>
</reference>